<comment type="caution">
    <text evidence="1">The sequence shown here is derived from an EMBL/GenBank/DDBJ whole genome shotgun (WGS) entry which is preliminary data.</text>
</comment>
<dbReference type="Proteomes" id="UP001148838">
    <property type="component" value="Unassembled WGS sequence"/>
</dbReference>
<organism evidence="1 2">
    <name type="scientific">Periplaneta americana</name>
    <name type="common">American cockroach</name>
    <name type="synonym">Blatta americana</name>
    <dbReference type="NCBI Taxonomy" id="6978"/>
    <lineage>
        <taxon>Eukaryota</taxon>
        <taxon>Metazoa</taxon>
        <taxon>Ecdysozoa</taxon>
        <taxon>Arthropoda</taxon>
        <taxon>Hexapoda</taxon>
        <taxon>Insecta</taxon>
        <taxon>Pterygota</taxon>
        <taxon>Neoptera</taxon>
        <taxon>Polyneoptera</taxon>
        <taxon>Dictyoptera</taxon>
        <taxon>Blattodea</taxon>
        <taxon>Blattoidea</taxon>
        <taxon>Blattidae</taxon>
        <taxon>Blattinae</taxon>
        <taxon>Periplaneta</taxon>
    </lineage>
</organism>
<proteinExistence type="predicted"/>
<accession>A0ABQ8TD29</accession>
<dbReference type="EMBL" id="JAJSOF020000013">
    <property type="protein sequence ID" value="KAJ4443702.1"/>
    <property type="molecule type" value="Genomic_DNA"/>
</dbReference>
<name>A0ABQ8TD29_PERAM</name>
<protein>
    <submittedName>
        <fullName evidence="1">Uncharacterized protein</fullName>
    </submittedName>
</protein>
<gene>
    <name evidence="1" type="ORF">ANN_05377</name>
</gene>
<sequence length="193" mass="22410">MGPGSNTGSYPAFAHIGLRENPGKNLNQNMNFTSYRKVLEINLNKEQKKKVSFPVTNHNPRSEELKGSRQIRVEAELSHLFRFPRIPPVSFRRSPGLWQLCNVGTGGQDGIVRSVCVGSHKSFAYENIFQIIELFRITFQHKVHDRRRRFSFDNLRQYIVVYCNASNCINDDEDRTLQGVEFFQMKLNYHRSS</sequence>
<evidence type="ECO:0000313" key="2">
    <source>
        <dbReference type="Proteomes" id="UP001148838"/>
    </source>
</evidence>
<reference evidence="1 2" key="1">
    <citation type="journal article" date="2022" name="Allergy">
        <title>Genome assembly and annotation of Periplaneta americana reveal a comprehensive cockroach allergen profile.</title>
        <authorList>
            <person name="Wang L."/>
            <person name="Xiong Q."/>
            <person name="Saelim N."/>
            <person name="Wang L."/>
            <person name="Nong W."/>
            <person name="Wan A.T."/>
            <person name="Shi M."/>
            <person name="Liu X."/>
            <person name="Cao Q."/>
            <person name="Hui J.H.L."/>
            <person name="Sookrung N."/>
            <person name="Leung T.F."/>
            <person name="Tungtrongchitr A."/>
            <person name="Tsui S.K.W."/>
        </authorList>
    </citation>
    <scope>NUCLEOTIDE SEQUENCE [LARGE SCALE GENOMIC DNA]</scope>
    <source>
        <strain evidence="1">PWHHKU_190912</strain>
    </source>
</reference>
<evidence type="ECO:0000313" key="1">
    <source>
        <dbReference type="EMBL" id="KAJ4443702.1"/>
    </source>
</evidence>
<keyword evidence="2" id="KW-1185">Reference proteome</keyword>